<protein>
    <submittedName>
        <fullName evidence="1">Uncharacterized protein</fullName>
    </submittedName>
</protein>
<name>A0A6C6Z3X4_SALPB</name>
<reference evidence="1 2" key="1">
    <citation type="submission" date="2007-11" db="EMBL/GenBank/DDBJ databases">
        <authorList>
            <consortium name="The Salmonella enterica serovar Paratyphi B Genome Sequencing Project"/>
            <person name="McClelland M."/>
            <person name="Sanderson E.K."/>
            <person name="Porwollik S."/>
            <person name="Spieth J."/>
            <person name="Clifton W.S."/>
            <person name="Fulton R."/>
            <person name="Cordes M."/>
            <person name="Wollam A."/>
            <person name="Shah N."/>
            <person name="Pepin K."/>
            <person name="Bhonagiri V."/>
            <person name="Nash W."/>
            <person name="Johnson M."/>
            <person name="Thiruvilangam P."/>
            <person name="Wilson R."/>
        </authorList>
    </citation>
    <scope>NUCLEOTIDE SEQUENCE [LARGE SCALE GENOMIC DNA]</scope>
    <source>
        <strain evidence="2">ATCC BAA-1250 / SPB7</strain>
    </source>
</reference>
<dbReference type="KEGG" id="spq:SPAB_02678"/>
<dbReference type="AlphaFoldDB" id="A0A6C6Z3X4"/>
<gene>
    <name evidence="1" type="ordered locus">SPAB_02678</name>
</gene>
<dbReference type="EMBL" id="CP000886">
    <property type="protein sequence ID" value="ABX68056.1"/>
    <property type="molecule type" value="Genomic_DNA"/>
</dbReference>
<accession>A0A6C6Z3X4</accession>
<evidence type="ECO:0000313" key="2">
    <source>
        <dbReference type="Proteomes" id="UP000008556"/>
    </source>
</evidence>
<sequence length="39" mass="4345">MIGYLNDIGSAHGLKRSRDAIFSPDGATLNLRYPKIRRA</sequence>
<dbReference type="Proteomes" id="UP000008556">
    <property type="component" value="Chromosome"/>
</dbReference>
<evidence type="ECO:0000313" key="1">
    <source>
        <dbReference type="EMBL" id="ABX68056.1"/>
    </source>
</evidence>
<proteinExistence type="predicted"/>
<organism evidence="1 2">
    <name type="scientific">Salmonella paratyphi B (strain ATCC BAA-1250 / SPB7)</name>
    <dbReference type="NCBI Taxonomy" id="1016998"/>
    <lineage>
        <taxon>Bacteria</taxon>
        <taxon>Pseudomonadati</taxon>
        <taxon>Pseudomonadota</taxon>
        <taxon>Gammaproteobacteria</taxon>
        <taxon>Enterobacterales</taxon>
        <taxon>Enterobacteriaceae</taxon>
        <taxon>Salmonella</taxon>
    </lineage>
</organism>